<reference evidence="1 2" key="1">
    <citation type="journal article" date="2013" name="Nature">
        <title>The genomes of four tapeworm species reveal adaptations to parasitism.</title>
        <authorList>
            <person name="Tsai I.J."/>
            <person name="Zarowiecki M."/>
            <person name="Holroyd N."/>
            <person name="Garciarrubio A."/>
            <person name="Sanchez-Flores A."/>
            <person name="Brooks K.L."/>
            <person name="Tracey A."/>
            <person name="Bobes R.J."/>
            <person name="Fragoso G."/>
            <person name="Sciutto E."/>
            <person name="Aslett M."/>
            <person name="Beasley H."/>
            <person name="Bennett H.M."/>
            <person name="Cai J."/>
            <person name="Camicia F."/>
            <person name="Clark R."/>
            <person name="Cucher M."/>
            <person name="De Silva N."/>
            <person name="Day T.A."/>
            <person name="Deplazes P."/>
            <person name="Estrada K."/>
            <person name="Fernandez C."/>
            <person name="Holland P.W."/>
            <person name="Hou J."/>
            <person name="Hu S."/>
            <person name="Huckvale T."/>
            <person name="Hung S.S."/>
            <person name="Kamenetzky L."/>
            <person name="Keane J.A."/>
            <person name="Kiss F."/>
            <person name="Koziol U."/>
            <person name="Lambert O."/>
            <person name="Liu K."/>
            <person name="Luo X."/>
            <person name="Luo Y."/>
            <person name="Macchiaroli N."/>
            <person name="Nichol S."/>
            <person name="Paps J."/>
            <person name="Parkinson J."/>
            <person name="Pouchkina-Stantcheva N."/>
            <person name="Riddiford N."/>
            <person name="Rosenzvit M."/>
            <person name="Salinas G."/>
            <person name="Wasmuth J.D."/>
            <person name="Zamanian M."/>
            <person name="Zheng Y."/>
            <person name="Cai X."/>
            <person name="Soberon X."/>
            <person name="Olson P.D."/>
            <person name="Laclette J.P."/>
            <person name="Brehm K."/>
            <person name="Berriman M."/>
            <person name="Garciarrubio A."/>
            <person name="Bobes R.J."/>
            <person name="Fragoso G."/>
            <person name="Sanchez-Flores A."/>
            <person name="Estrada K."/>
            <person name="Cevallos M.A."/>
            <person name="Morett E."/>
            <person name="Gonzalez V."/>
            <person name="Portillo T."/>
            <person name="Ochoa-Leyva A."/>
            <person name="Jose M.V."/>
            <person name="Sciutto E."/>
            <person name="Landa A."/>
            <person name="Jimenez L."/>
            <person name="Valdes V."/>
            <person name="Carrero J.C."/>
            <person name="Larralde C."/>
            <person name="Morales-Montor J."/>
            <person name="Limon-Lason J."/>
            <person name="Soberon X."/>
            <person name="Laclette J.P."/>
        </authorList>
    </citation>
    <scope>NUCLEOTIDE SEQUENCE [LARGE SCALE GENOMIC DNA]</scope>
</reference>
<dbReference type="AlphaFoldDB" id="A0A068WUQ9"/>
<evidence type="ECO:0000313" key="2">
    <source>
        <dbReference type="Proteomes" id="UP000492820"/>
    </source>
</evidence>
<dbReference type="EMBL" id="LK028583">
    <property type="protein sequence ID" value="CDS21329.1"/>
    <property type="molecule type" value="Genomic_DNA"/>
</dbReference>
<dbReference type="OrthoDB" id="44277at2759"/>
<sequence length="134" mass="14957">MRMMPPYIIRRCLATANNCPPVALTVRLQEAVDRWPVDPTKKHCDIRVHLEKRARHLISRNSALEQLEEEAVCLERLTANVHRDSYPVPQGLGGPPPIVAAAGLDLSSTSAILTAGGDPKREKRLISRLLRFFS</sequence>
<evidence type="ECO:0000313" key="3">
    <source>
        <dbReference type="WBParaSite" id="EgrG_000173000"/>
    </source>
</evidence>
<dbReference type="Proteomes" id="UP000492820">
    <property type="component" value="Unassembled WGS sequence"/>
</dbReference>
<name>A0A068WUQ9_ECHGR</name>
<dbReference type="WBParaSite" id="EgrG_000173000">
    <property type="protein sequence ID" value="EgrG_000173000"/>
    <property type="gene ID" value="EgrG_000173000"/>
</dbReference>
<accession>A0A068WUQ9</accession>
<proteinExistence type="predicted"/>
<dbReference type="Pfam" id="PF20180">
    <property type="entry name" value="UQCC2_CBP6"/>
    <property type="match status" value="1"/>
</dbReference>
<gene>
    <name evidence="1" type="ORF">EgrG_000173000</name>
</gene>
<protein>
    <submittedName>
        <fullName evidence="1 3">Expressed conserved protein</fullName>
    </submittedName>
</protein>
<reference evidence="1" key="2">
    <citation type="submission" date="2014-06" db="EMBL/GenBank/DDBJ databases">
        <authorList>
            <person name="Aslett M."/>
        </authorList>
    </citation>
    <scope>NUCLEOTIDE SEQUENCE</scope>
</reference>
<reference evidence="3" key="3">
    <citation type="submission" date="2020-10" db="UniProtKB">
        <authorList>
            <consortium name="WormBaseParasite"/>
        </authorList>
    </citation>
    <scope>IDENTIFICATION</scope>
</reference>
<evidence type="ECO:0000313" key="1">
    <source>
        <dbReference type="EMBL" id="CDS21329.1"/>
    </source>
</evidence>
<organism evidence="1">
    <name type="scientific">Echinococcus granulosus</name>
    <name type="common">Hydatid tapeworm</name>
    <dbReference type="NCBI Taxonomy" id="6210"/>
    <lineage>
        <taxon>Eukaryota</taxon>
        <taxon>Metazoa</taxon>
        <taxon>Spiralia</taxon>
        <taxon>Lophotrochozoa</taxon>
        <taxon>Platyhelminthes</taxon>
        <taxon>Cestoda</taxon>
        <taxon>Eucestoda</taxon>
        <taxon>Cyclophyllidea</taxon>
        <taxon>Taeniidae</taxon>
        <taxon>Echinococcus</taxon>
        <taxon>Echinococcus granulosus group</taxon>
    </lineage>
</organism>